<name>A0ABQ9HIN7_9NEOP</name>
<keyword evidence="2" id="KW-1185">Reference proteome</keyword>
<dbReference type="EMBL" id="JARBHB010000005">
    <property type="protein sequence ID" value="KAJ8883823.1"/>
    <property type="molecule type" value="Genomic_DNA"/>
</dbReference>
<protein>
    <submittedName>
        <fullName evidence="1">Uncharacterized protein</fullName>
    </submittedName>
</protein>
<comment type="caution">
    <text evidence="1">The sequence shown here is derived from an EMBL/GenBank/DDBJ whole genome shotgun (WGS) entry which is preliminary data.</text>
</comment>
<evidence type="ECO:0000313" key="1">
    <source>
        <dbReference type="EMBL" id="KAJ8883823.1"/>
    </source>
</evidence>
<accession>A0ABQ9HIN7</accession>
<dbReference type="Proteomes" id="UP001159363">
    <property type="component" value="Chromosome 4"/>
</dbReference>
<proteinExistence type="predicted"/>
<gene>
    <name evidence="1" type="ORF">PR048_015678</name>
</gene>
<sequence length="116" mass="13578">MKCSVYETPIASLEDHVARIRTVAEIIRTTPGMFDHVRQSWHRRCTLRSQTDHLPSKRIGFDSSARHPSFRMWEMWRTLPLASWFSRGTLVSSGLAFRHCSIFTSLHTHQLLRPRC</sequence>
<reference evidence="1 2" key="1">
    <citation type="submission" date="2023-02" db="EMBL/GenBank/DDBJ databases">
        <title>LHISI_Scaffold_Assembly.</title>
        <authorList>
            <person name="Stuart O.P."/>
            <person name="Cleave R."/>
            <person name="Magrath M.J.L."/>
            <person name="Mikheyev A.S."/>
        </authorList>
    </citation>
    <scope>NUCLEOTIDE SEQUENCE [LARGE SCALE GENOMIC DNA]</scope>
    <source>
        <strain evidence="1">Daus_M_001</strain>
        <tissue evidence="1">Leg muscle</tissue>
    </source>
</reference>
<evidence type="ECO:0000313" key="2">
    <source>
        <dbReference type="Proteomes" id="UP001159363"/>
    </source>
</evidence>
<organism evidence="1 2">
    <name type="scientific">Dryococelus australis</name>
    <dbReference type="NCBI Taxonomy" id="614101"/>
    <lineage>
        <taxon>Eukaryota</taxon>
        <taxon>Metazoa</taxon>
        <taxon>Ecdysozoa</taxon>
        <taxon>Arthropoda</taxon>
        <taxon>Hexapoda</taxon>
        <taxon>Insecta</taxon>
        <taxon>Pterygota</taxon>
        <taxon>Neoptera</taxon>
        <taxon>Polyneoptera</taxon>
        <taxon>Phasmatodea</taxon>
        <taxon>Verophasmatodea</taxon>
        <taxon>Anareolatae</taxon>
        <taxon>Phasmatidae</taxon>
        <taxon>Eurycanthinae</taxon>
        <taxon>Dryococelus</taxon>
    </lineage>
</organism>